<dbReference type="Gene3D" id="1.10.30.50">
    <property type="match status" value="1"/>
</dbReference>
<evidence type="ECO:0008006" key="3">
    <source>
        <dbReference type="Google" id="ProtNLM"/>
    </source>
</evidence>
<sequence>MIKINNELLKDNAFVNHYLKTIGSKIAKKFPGKNNYLVLPLNKLFTVQRLIMSEELIDWILCNPFSRYTFKDASAARFLNEYQAIKTFLLHGEEYYDFLKKMKYYKGDIDQNDGPDAENQYLYAVRRKLINDFSSVIKLSIPEGAISDESIYFNFYSQIDAEFAAINKVIGQVFRYSYISEELRFTILEKINVTVCPYCNRQWIDKYKNRKRTGKNVSIAQLDHIYSQSKFPLYAATLANFVPSCAHCNMIIKNDHMFPFNYPYDGKSNKDKIFTYKVNKIEDFYGKSDVTIDLVQSHGELQQHDYFNLKSIYNNHATLVAELLDKKKLRTDSYKQHLETIFLRAWSDQELDLLLFNTTGSEEELTSKPLTKLTHDIIDL</sequence>
<proteinExistence type="predicted"/>
<dbReference type="STRING" id="55209.HA50_11805"/>
<evidence type="ECO:0000313" key="2">
    <source>
        <dbReference type="Proteomes" id="UP000193749"/>
    </source>
</evidence>
<name>A0A1X1EVI5_PANCY</name>
<comment type="caution">
    <text evidence="1">The sequence shown here is derived from an EMBL/GenBank/DDBJ whole genome shotgun (WGS) entry which is preliminary data.</text>
</comment>
<accession>A0A1X1EVI5</accession>
<gene>
    <name evidence="1" type="ORF">HA50_11805</name>
</gene>
<dbReference type="RefSeq" id="WP_084875659.1">
    <property type="nucleotide sequence ID" value="NZ_JAGGMY010000001.1"/>
</dbReference>
<dbReference type="EMBL" id="MLJI01000001">
    <property type="protein sequence ID" value="ORM93998.1"/>
    <property type="molecule type" value="Genomic_DNA"/>
</dbReference>
<dbReference type="AlphaFoldDB" id="A0A1X1EVI5"/>
<protein>
    <recommendedName>
        <fullName evidence="3">HNH endonuclease</fullName>
    </recommendedName>
</protein>
<evidence type="ECO:0000313" key="1">
    <source>
        <dbReference type="EMBL" id="ORM93998.1"/>
    </source>
</evidence>
<keyword evidence="2" id="KW-1185">Reference proteome</keyword>
<organism evidence="1 2">
    <name type="scientific">Pantoea cypripedii</name>
    <name type="common">Pectobacterium cypripedii</name>
    <name type="synonym">Erwinia cypripedii</name>
    <dbReference type="NCBI Taxonomy" id="55209"/>
    <lineage>
        <taxon>Bacteria</taxon>
        <taxon>Pseudomonadati</taxon>
        <taxon>Pseudomonadota</taxon>
        <taxon>Gammaproteobacteria</taxon>
        <taxon>Enterobacterales</taxon>
        <taxon>Erwiniaceae</taxon>
        <taxon>Pantoea</taxon>
    </lineage>
</organism>
<dbReference type="Proteomes" id="UP000193749">
    <property type="component" value="Unassembled WGS sequence"/>
</dbReference>
<reference evidence="1 2" key="1">
    <citation type="journal article" date="2017" name="Antonie Van Leeuwenhoek">
        <title>Phylogenomic resolution of the bacterial genus Pantoea and its relationship with Erwinia and Tatumella.</title>
        <authorList>
            <person name="Palmer M."/>
            <person name="Steenkamp E.T."/>
            <person name="Coetzee M.P."/>
            <person name="Chan W.Y."/>
            <person name="van Zyl E."/>
            <person name="De Maayer P."/>
            <person name="Coutinho T.A."/>
            <person name="Blom J."/>
            <person name="Smits T.H."/>
            <person name="Duffy B."/>
            <person name="Venter S.N."/>
        </authorList>
    </citation>
    <scope>NUCLEOTIDE SEQUENCE [LARGE SCALE GENOMIC DNA]</scope>
    <source>
        <strain evidence="1 2">LMG 2657</strain>
    </source>
</reference>
<dbReference type="OrthoDB" id="9816185at2"/>